<sequence>MPGSPVPVKDDPSKLPLFVYLGNSEKERLPTGDYVRVVAQHMGSDGRAVRHDFALHNRGARLCRLLEPLLDSVDVDLKAKFDTMTGFIPPLTLSQATREGCECVFHYLDLIQTRVPTLISKPLRAPLEELTQPWEMNFLCEQCFSGTEGQFKTTAAFVRHISKHGSAALGRILEVAMLSDFLIIDPLRDLTCGFLASLGLSASSEKELLQLCGLSAPLTSEALEPLYTAYPSCARRMLTIRDACAVTLAHAHHIYSSLSNTKRSLYILTYFP</sequence>
<proteinExistence type="predicted"/>
<reference evidence="1 2" key="1">
    <citation type="journal article" date="2013" name="PLoS ONE">
        <title>Predicting the Proteins of Angomonas deanei, Strigomonas culicis and Their Respective Endosymbionts Reveals New Aspects of the Trypanosomatidae Family.</title>
        <authorList>
            <person name="Motta M.C."/>
            <person name="Martins A.C."/>
            <person name="de Souza S.S."/>
            <person name="Catta-Preta C.M."/>
            <person name="Silva R."/>
            <person name="Klein C.C."/>
            <person name="de Almeida L.G."/>
            <person name="de Lima Cunha O."/>
            <person name="Ciapina L.P."/>
            <person name="Brocchi M."/>
            <person name="Colabardini A.C."/>
            <person name="de Araujo Lima B."/>
            <person name="Machado C.R."/>
            <person name="de Almeida Soares C.M."/>
            <person name="Probst C.M."/>
            <person name="de Menezes C.B."/>
            <person name="Thompson C.E."/>
            <person name="Bartholomeu D.C."/>
            <person name="Gradia D.F."/>
            <person name="Pavoni D.P."/>
            <person name="Grisard E.C."/>
            <person name="Fantinatti-Garboggini F."/>
            <person name="Marchini F.K."/>
            <person name="Rodrigues-Luiz G.F."/>
            <person name="Wagner G."/>
            <person name="Goldman G.H."/>
            <person name="Fietto J.L."/>
            <person name="Elias M.C."/>
            <person name="Goldman M.H."/>
            <person name="Sagot M.F."/>
            <person name="Pereira M."/>
            <person name="Stoco P.H."/>
            <person name="de Mendonca-Neto R.P."/>
            <person name="Teixeira S.M."/>
            <person name="Maciel T.E."/>
            <person name="de Oliveira Mendes T.A."/>
            <person name="Urmenyi T.P."/>
            <person name="de Souza W."/>
            <person name="Schenkman S."/>
            <person name="de Vasconcelos A.T."/>
        </authorList>
    </citation>
    <scope>NUCLEOTIDE SEQUENCE [LARGE SCALE GENOMIC DNA]</scope>
</reference>
<protein>
    <submittedName>
        <fullName evidence="1">Uncharacterized protein</fullName>
    </submittedName>
</protein>
<evidence type="ECO:0000313" key="2">
    <source>
        <dbReference type="Proteomes" id="UP000015354"/>
    </source>
</evidence>
<gene>
    <name evidence="1" type="ORF">STCU_01765</name>
</gene>
<dbReference type="Proteomes" id="UP000015354">
    <property type="component" value="Unassembled WGS sequence"/>
</dbReference>
<accession>S9W4C2</accession>
<dbReference type="EMBL" id="ATMH01001765">
    <property type="protein sequence ID" value="EPY34206.1"/>
    <property type="molecule type" value="Genomic_DNA"/>
</dbReference>
<organism evidence="1 2">
    <name type="scientific">Strigomonas culicis</name>
    <dbReference type="NCBI Taxonomy" id="28005"/>
    <lineage>
        <taxon>Eukaryota</taxon>
        <taxon>Discoba</taxon>
        <taxon>Euglenozoa</taxon>
        <taxon>Kinetoplastea</taxon>
        <taxon>Metakinetoplastina</taxon>
        <taxon>Trypanosomatida</taxon>
        <taxon>Trypanosomatidae</taxon>
        <taxon>Strigomonadinae</taxon>
        <taxon>Strigomonas</taxon>
    </lineage>
</organism>
<dbReference type="AlphaFoldDB" id="S9W4C2"/>
<name>S9W4C2_9TRYP</name>
<evidence type="ECO:0000313" key="1">
    <source>
        <dbReference type="EMBL" id="EPY34206.1"/>
    </source>
</evidence>
<dbReference type="OrthoDB" id="269236at2759"/>
<comment type="caution">
    <text evidence="1">The sequence shown here is derived from an EMBL/GenBank/DDBJ whole genome shotgun (WGS) entry which is preliminary data.</text>
</comment>
<keyword evidence="2" id="KW-1185">Reference proteome</keyword>